<keyword evidence="6" id="KW-1185">Reference proteome</keyword>
<sequence>MKFLLEDVPKAESLNTARKDSAAAMKPEVQAEMVRRILSIENASLDEKKRWNIKRVQEIFGRKPGDVGSSEVQAAMLTMKILALQEHIAPRPRKDEDARRRLGMFEGARRRHLKYLRRTDLKKYVETCKALGIDPDTITVSLDWKGMKGWDALMKQGKVKGFEMMKLRKRMGRDAEKVQAA</sequence>
<reference evidence="5" key="1">
    <citation type="submission" date="2020-05" db="EMBL/GenBank/DDBJ databases">
        <title>Phylogenomic resolution of chytrid fungi.</title>
        <authorList>
            <person name="Stajich J.E."/>
            <person name="Amses K."/>
            <person name="Simmons R."/>
            <person name="Seto K."/>
            <person name="Myers J."/>
            <person name="Bonds A."/>
            <person name="Quandt C.A."/>
            <person name="Barry K."/>
            <person name="Liu P."/>
            <person name="Grigoriev I."/>
            <person name="Longcore J.E."/>
            <person name="James T.Y."/>
        </authorList>
    </citation>
    <scope>NUCLEOTIDE SEQUENCE</scope>
    <source>
        <strain evidence="5">JEL0318</strain>
    </source>
</reference>
<dbReference type="InterPro" id="IPR000589">
    <property type="entry name" value="Ribosomal_uS15"/>
</dbReference>
<dbReference type="GO" id="GO:0006412">
    <property type="term" value="P:translation"/>
    <property type="evidence" value="ECO:0007669"/>
    <property type="project" value="InterPro"/>
</dbReference>
<dbReference type="InterPro" id="IPR009068">
    <property type="entry name" value="uS15_NS1_RNA-bd_sf"/>
</dbReference>
<dbReference type="EMBL" id="JADGJD010001250">
    <property type="protein sequence ID" value="KAJ3045150.1"/>
    <property type="molecule type" value="Genomic_DNA"/>
</dbReference>
<dbReference type="InterPro" id="IPR005290">
    <property type="entry name" value="Ribosomal_uS15_bac-type"/>
</dbReference>
<dbReference type="PANTHER" id="PTHR23321:SF26">
    <property type="entry name" value="SMALL RIBOSOMAL SUBUNIT PROTEIN US15M"/>
    <property type="match status" value="1"/>
</dbReference>
<gene>
    <name evidence="5" type="primary">PRPS15</name>
    <name evidence="5" type="ORF">HK097_001292</name>
</gene>
<dbReference type="GO" id="GO:0003735">
    <property type="term" value="F:structural constituent of ribosome"/>
    <property type="evidence" value="ECO:0007669"/>
    <property type="project" value="InterPro"/>
</dbReference>
<evidence type="ECO:0000313" key="5">
    <source>
        <dbReference type="EMBL" id="KAJ3045150.1"/>
    </source>
</evidence>
<dbReference type="CDD" id="cd00353">
    <property type="entry name" value="Ribosomal_S15p_S13e"/>
    <property type="match status" value="1"/>
</dbReference>
<comment type="caution">
    <text evidence="5">The sequence shown here is derived from an EMBL/GenBank/DDBJ whole genome shotgun (WGS) entry which is preliminary data.</text>
</comment>
<evidence type="ECO:0000256" key="3">
    <source>
        <dbReference type="ARBA" id="ARBA00023274"/>
    </source>
</evidence>
<dbReference type="Pfam" id="PF00312">
    <property type="entry name" value="Ribosomal_S15"/>
    <property type="match status" value="1"/>
</dbReference>
<evidence type="ECO:0000256" key="2">
    <source>
        <dbReference type="ARBA" id="ARBA00022980"/>
    </source>
</evidence>
<name>A0AAD5S4M4_9FUNG</name>
<dbReference type="SMART" id="SM01387">
    <property type="entry name" value="Ribosomal_S15"/>
    <property type="match status" value="1"/>
</dbReference>
<protein>
    <submittedName>
        <fullName evidence="5">30S ribosomal protein S15</fullName>
    </submittedName>
</protein>
<dbReference type="GO" id="GO:0005840">
    <property type="term" value="C:ribosome"/>
    <property type="evidence" value="ECO:0007669"/>
    <property type="project" value="UniProtKB-KW"/>
</dbReference>
<dbReference type="GO" id="GO:0005737">
    <property type="term" value="C:cytoplasm"/>
    <property type="evidence" value="ECO:0007669"/>
    <property type="project" value="UniProtKB-ARBA"/>
</dbReference>
<proteinExistence type="inferred from homology"/>
<dbReference type="Proteomes" id="UP001212841">
    <property type="component" value="Unassembled WGS sequence"/>
</dbReference>
<accession>A0AAD5S4M4</accession>
<dbReference type="SUPFAM" id="SSF47060">
    <property type="entry name" value="S15/NS1 RNA-binding domain"/>
    <property type="match status" value="1"/>
</dbReference>
<dbReference type="PANTHER" id="PTHR23321">
    <property type="entry name" value="RIBOSOMAL PROTEIN S15, BACTERIAL AND ORGANELLAR"/>
    <property type="match status" value="1"/>
</dbReference>
<dbReference type="Gene3D" id="1.10.287.10">
    <property type="entry name" value="S15/NS1, RNA-binding"/>
    <property type="match status" value="1"/>
</dbReference>
<keyword evidence="3 4" id="KW-0687">Ribonucleoprotein</keyword>
<evidence type="ECO:0000256" key="4">
    <source>
        <dbReference type="RuleBase" id="RU003919"/>
    </source>
</evidence>
<dbReference type="AlphaFoldDB" id="A0AAD5S4M4"/>
<dbReference type="GO" id="GO:1990904">
    <property type="term" value="C:ribonucleoprotein complex"/>
    <property type="evidence" value="ECO:0007669"/>
    <property type="project" value="UniProtKB-KW"/>
</dbReference>
<evidence type="ECO:0000256" key="1">
    <source>
        <dbReference type="ARBA" id="ARBA00008434"/>
    </source>
</evidence>
<organism evidence="5 6">
    <name type="scientific">Rhizophlyctis rosea</name>
    <dbReference type="NCBI Taxonomy" id="64517"/>
    <lineage>
        <taxon>Eukaryota</taxon>
        <taxon>Fungi</taxon>
        <taxon>Fungi incertae sedis</taxon>
        <taxon>Chytridiomycota</taxon>
        <taxon>Chytridiomycota incertae sedis</taxon>
        <taxon>Chytridiomycetes</taxon>
        <taxon>Rhizophlyctidales</taxon>
        <taxon>Rhizophlyctidaceae</taxon>
        <taxon>Rhizophlyctis</taxon>
    </lineage>
</organism>
<keyword evidence="2 4" id="KW-0689">Ribosomal protein</keyword>
<comment type="similarity">
    <text evidence="1 4">Belongs to the universal ribosomal protein uS15 family.</text>
</comment>
<evidence type="ECO:0000313" key="6">
    <source>
        <dbReference type="Proteomes" id="UP001212841"/>
    </source>
</evidence>